<dbReference type="SUPFAM" id="SSF118010">
    <property type="entry name" value="TM1457-like"/>
    <property type="match status" value="1"/>
</dbReference>
<keyword evidence="4" id="KW-0788">Thiol protease</keyword>
<organism evidence="7 8">
    <name type="scientific">Faecalispora sporosphaeroides</name>
    <dbReference type="NCBI Taxonomy" id="1549"/>
    <lineage>
        <taxon>Bacteria</taxon>
        <taxon>Bacillati</taxon>
        <taxon>Bacillota</taxon>
        <taxon>Clostridia</taxon>
        <taxon>Eubacteriales</taxon>
        <taxon>Oscillospiraceae</taxon>
        <taxon>Faecalispora</taxon>
    </lineage>
</organism>
<keyword evidence="3" id="KW-0378">Hydrolase</keyword>
<sequence>MIQVLFLQQPDGELLGFHMTGHSGLAQEGSDILCAAVSSAAYLVANAITDVVQVKAELSVAQGDMSLQIPERAVFLCRTLLQGLRLHLTGLQEQYPDNIRINFTEV</sequence>
<dbReference type="AlphaFoldDB" id="A0A928KTX9"/>
<evidence type="ECO:0000313" key="8">
    <source>
        <dbReference type="Proteomes" id="UP000754750"/>
    </source>
</evidence>
<dbReference type="PANTHER" id="PTHR39178">
    <property type="entry name" value="HYPOTHETICAL RIBOSOME-ASSOCIATED PROTEIN"/>
    <property type="match status" value="1"/>
</dbReference>
<dbReference type="InterPro" id="IPR007422">
    <property type="entry name" value="Peptidase_Prp"/>
</dbReference>
<dbReference type="EMBL" id="SVNY01000002">
    <property type="protein sequence ID" value="MBE6832871.1"/>
    <property type="molecule type" value="Genomic_DNA"/>
</dbReference>
<dbReference type="GO" id="GO:0006508">
    <property type="term" value="P:proteolysis"/>
    <property type="evidence" value="ECO:0007669"/>
    <property type="project" value="UniProtKB-KW"/>
</dbReference>
<comment type="caution">
    <text evidence="7">The sequence shown here is derived from an EMBL/GenBank/DDBJ whole genome shotgun (WGS) entry which is preliminary data.</text>
</comment>
<name>A0A928KTX9_9FIRM</name>
<dbReference type="GO" id="GO:0008234">
    <property type="term" value="F:cysteine-type peptidase activity"/>
    <property type="evidence" value="ECO:0007669"/>
    <property type="project" value="UniProtKB-KW"/>
</dbReference>
<dbReference type="CDD" id="cd16332">
    <property type="entry name" value="Prp-like"/>
    <property type="match status" value="1"/>
</dbReference>
<proteinExistence type="inferred from homology"/>
<dbReference type="Gene3D" id="3.30.70.1490">
    <property type="entry name" value="Cysteine protease Prp"/>
    <property type="match status" value="1"/>
</dbReference>
<dbReference type="InterPro" id="IPR036764">
    <property type="entry name" value="Peptidase_Prp_sf"/>
</dbReference>
<keyword evidence="1" id="KW-0690">Ribosome biogenesis</keyword>
<protein>
    <recommendedName>
        <fullName evidence="6">Ribosomal processing cysteine protease Prp</fullName>
    </recommendedName>
</protein>
<dbReference type="Pfam" id="PF04327">
    <property type="entry name" value="Peptidase_Prp"/>
    <property type="match status" value="1"/>
</dbReference>
<evidence type="ECO:0000256" key="3">
    <source>
        <dbReference type="ARBA" id="ARBA00022801"/>
    </source>
</evidence>
<dbReference type="PANTHER" id="PTHR39178:SF1">
    <property type="entry name" value="RIBOSOMAL-PROCESSING CYSTEINE PROTEASE PRP"/>
    <property type="match status" value="1"/>
</dbReference>
<accession>A0A928KTX9</accession>
<comment type="similarity">
    <text evidence="5">Belongs to the Prp family.</text>
</comment>
<evidence type="ECO:0000256" key="1">
    <source>
        <dbReference type="ARBA" id="ARBA00022517"/>
    </source>
</evidence>
<gene>
    <name evidence="7" type="ORF">E7512_04695</name>
</gene>
<evidence type="ECO:0000256" key="2">
    <source>
        <dbReference type="ARBA" id="ARBA00022670"/>
    </source>
</evidence>
<dbReference type="Proteomes" id="UP000754750">
    <property type="component" value="Unassembled WGS sequence"/>
</dbReference>
<reference evidence="7" key="1">
    <citation type="submission" date="2019-04" db="EMBL/GenBank/DDBJ databases">
        <title>Evolution of Biomass-Degrading Anaerobic Consortia Revealed by Metagenomics.</title>
        <authorList>
            <person name="Peng X."/>
        </authorList>
    </citation>
    <scope>NUCLEOTIDE SEQUENCE</scope>
    <source>
        <strain evidence="7">SIG551</strain>
    </source>
</reference>
<dbReference type="GO" id="GO:0042254">
    <property type="term" value="P:ribosome biogenesis"/>
    <property type="evidence" value="ECO:0007669"/>
    <property type="project" value="UniProtKB-KW"/>
</dbReference>
<keyword evidence="2 7" id="KW-0645">Protease</keyword>
<evidence type="ECO:0000256" key="6">
    <source>
        <dbReference type="ARBA" id="ARBA00044538"/>
    </source>
</evidence>
<evidence type="ECO:0000313" key="7">
    <source>
        <dbReference type="EMBL" id="MBE6832871.1"/>
    </source>
</evidence>
<evidence type="ECO:0000256" key="4">
    <source>
        <dbReference type="ARBA" id="ARBA00022807"/>
    </source>
</evidence>
<evidence type="ECO:0000256" key="5">
    <source>
        <dbReference type="ARBA" id="ARBA00044503"/>
    </source>
</evidence>